<name>V5YSY3_9CAUD</name>
<protein>
    <submittedName>
        <fullName evidence="1">Uncharacterized protein</fullName>
    </submittedName>
</protein>
<evidence type="ECO:0000313" key="1">
    <source>
        <dbReference type="EMBL" id="BAO20680.1"/>
    </source>
</evidence>
<organism evidence="1 2">
    <name type="scientific">Pseudomonas phage PPpW-4</name>
    <dbReference type="NCBI Taxonomy" id="1279083"/>
    <lineage>
        <taxon>Viruses</taxon>
        <taxon>Duplodnaviria</taxon>
        <taxon>Heunggongvirae</taxon>
        <taxon>Uroviricota</taxon>
        <taxon>Caudoviricetes</taxon>
        <taxon>Autographivirales</taxon>
        <taxon>Autotranscriptaviridae</taxon>
        <taxon>Studiervirinae</taxon>
        <taxon>Phutvirus</taxon>
        <taxon>Phutvirus PPpW4</taxon>
    </lineage>
</organism>
<accession>V5YSY3</accession>
<sequence>MSTTFVICFAFACLIAGVWFGFHCNKDIRKEARQKREAAERAAAEEARRGREINDRNVMRNEVIGIFGDLVANPDMLRGSSPTGRNDALRRFLIAHTGLREYAARIRFIEEAQRAAGKERRDILSNQKDIQKALQLWQPVDLVL</sequence>
<dbReference type="KEGG" id="vg:17825005"/>
<dbReference type="GeneID" id="17825005"/>
<keyword evidence="2" id="KW-1185">Reference proteome</keyword>
<dbReference type="Proteomes" id="UP000203191">
    <property type="component" value="Segment"/>
</dbReference>
<proteinExistence type="predicted"/>
<evidence type="ECO:0000313" key="2">
    <source>
        <dbReference type="Proteomes" id="UP000203191"/>
    </source>
</evidence>
<reference evidence="2" key="1">
    <citation type="journal article" date="2015" name="J Appl Environ Microbiol">
        <title>Complete Genome Sequence Analysis of Two Pseudomonas plecoglossicida Phages, Potential Therapeutic Agents.</title>
        <authorList>
            <person name="Kawato Y."/>
            <person name="Yasuike M."/>
            <person name="Nakamura Y."/>
            <person name="Shigenobu Y."/>
            <person name="Fujiwara A."/>
            <person name="Sano M."/>
            <person name="Nakai T."/>
        </authorList>
    </citation>
    <scope>NUCLEOTIDE SEQUENCE [LARGE SCALE GENOMIC DNA]</scope>
</reference>
<dbReference type="EMBL" id="AB775549">
    <property type="protein sequence ID" value="BAO20680.1"/>
    <property type="molecule type" value="Genomic_DNA"/>
</dbReference>
<dbReference type="RefSeq" id="YP_008873140.1">
    <property type="nucleotide sequence ID" value="NC_023005.1"/>
</dbReference>